<dbReference type="AlphaFoldDB" id="A0A9Q9RJD5"/>
<sequence>MDCFSKLPPELRIRIFSQFSSTTTIFRLMQASPAMFSQYRVSKATIRRHYVVNLLTGDRHEDLIQDALGLLYLGPADNRPDNHVMKYIIREWNSKALPNPFEEKHQGTIAKLYRLFSSISMFVEDYISKATSSNPPQAYLCLPQIANPNRGLYYKEHSFSPRHVTLDELTSSERHFILWAFLKYEMCCKVQGSKAAPLMEDNEYSAIAKKAIHELTTCEHEAIHCVIEQRQIFRQRAWAFLDDTRFFKMGLNHFPTIEELDNQRSTAFGTEAIREEKERQRLRLLQLCQYRKEAGIEDTKSEEREYVFSAEDSIPRFFDPPGTRGVTTFWEYL</sequence>
<reference evidence="1" key="1">
    <citation type="submission" date="2019-05" db="EMBL/GenBank/DDBJ databases">
        <authorList>
            <person name="Piombo E."/>
        </authorList>
    </citation>
    <scope>NUCLEOTIDE SEQUENCE</scope>
    <source>
        <strain evidence="1">C2S</strain>
    </source>
</reference>
<protein>
    <submittedName>
        <fullName evidence="1">Uncharacterized protein</fullName>
    </submittedName>
</protein>
<evidence type="ECO:0000313" key="2">
    <source>
        <dbReference type="Proteomes" id="UP000760494"/>
    </source>
</evidence>
<dbReference type="EMBL" id="CABFJX010000168">
    <property type="protein sequence ID" value="VTT66272.1"/>
    <property type="molecule type" value="Genomic_DNA"/>
</dbReference>
<evidence type="ECO:0000313" key="1">
    <source>
        <dbReference type="EMBL" id="VTT66272.1"/>
    </source>
</evidence>
<dbReference type="Proteomes" id="UP000760494">
    <property type="component" value="Unassembled WGS sequence"/>
</dbReference>
<accession>A0A9Q9RJD5</accession>
<organism evidence="1 2">
    <name type="scientific">Fusarium fujikuroi</name>
    <name type="common">Bakanae and foot rot disease fungus</name>
    <name type="synonym">Gibberella fujikuroi</name>
    <dbReference type="NCBI Taxonomy" id="5127"/>
    <lineage>
        <taxon>Eukaryota</taxon>
        <taxon>Fungi</taxon>
        <taxon>Dikarya</taxon>
        <taxon>Ascomycota</taxon>
        <taxon>Pezizomycotina</taxon>
        <taxon>Sordariomycetes</taxon>
        <taxon>Hypocreomycetidae</taxon>
        <taxon>Hypocreales</taxon>
        <taxon>Nectriaceae</taxon>
        <taxon>Fusarium</taxon>
        <taxon>Fusarium fujikuroi species complex</taxon>
    </lineage>
</organism>
<name>A0A9Q9RJD5_FUSFU</name>
<gene>
    <name evidence="1" type="ORF">C2S_6352</name>
</gene>
<comment type="caution">
    <text evidence="1">The sequence shown here is derived from an EMBL/GenBank/DDBJ whole genome shotgun (WGS) entry which is preliminary data.</text>
</comment>
<proteinExistence type="predicted"/>